<name>A0ABW3FHS5_9HYPH</name>
<keyword evidence="2" id="KW-1185">Reference proteome</keyword>
<dbReference type="RefSeq" id="WP_377213186.1">
    <property type="nucleotide sequence ID" value="NZ_JBHTJV010000012.1"/>
</dbReference>
<organism evidence="1 2">
    <name type="scientific">Pseudahrensia aquimaris</name>
    <dbReference type="NCBI Taxonomy" id="744461"/>
    <lineage>
        <taxon>Bacteria</taxon>
        <taxon>Pseudomonadati</taxon>
        <taxon>Pseudomonadota</taxon>
        <taxon>Alphaproteobacteria</taxon>
        <taxon>Hyphomicrobiales</taxon>
        <taxon>Ahrensiaceae</taxon>
        <taxon>Pseudahrensia</taxon>
    </lineage>
</organism>
<protein>
    <submittedName>
        <fullName evidence="1">Tellurite resistance TerB family protein</fullName>
    </submittedName>
</protein>
<dbReference type="Gene3D" id="1.10.3680.10">
    <property type="entry name" value="TerB-like"/>
    <property type="match status" value="1"/>
</dbReference>
<proteinExistence type="predicted"/>
<dbReference type="SUPFAM" id="SSF158682">
    <property type="entry name" value="TerB-like"/>
    <property type="match status" value="1"/>
</dbReference>
<evidence type="ECO:0000313" key="2">
    <source>
        <dbReference type="Proteomes" id="UP001597101"/>
    </source>
</evidence>
<sequence>MHSLSAQDTLVYVMVSISAVDTNMGEVELKRIGNIVKTLPVFEGYSGDQLVNASKACADILENDEGLETVLGMAAQLPANLQETAYALAAEIAASDLKVAAEEVRFLQLLRGRLSVDKLTCAALERAAQARHQT</sequence>
<accession>A0ABW3FHS5</accession>
<gene>
    <name evidence="1" type="ORF">ACFQ14_12985</name>
</gene>
<dbReference type="CDD" id="cd07176">
    <property type="entry name" value="terB"/>
    <property type="match status" value="1"/>
</dbReference>
<dbReference type="EMBL" id="JBHTJV010000012">
    <property type="protein sequence ID" value="MFD0917323.1"/>
    <property type="molecule type" value="Genomic_DNA"/>
</dbReference>
<dbReference type="Proteomes" id="UP001597101">
    <property type="component" value="Unassembled WGS sequence"/>
</dbReference>
<reference evidence="2" key="1">
    <citation type="journal article" date="2019" name="Int. J. Syst. Evol. Microbiol.">
        <title>The Global Catalogue of Microorganisms (GCM) 10K type strain sequencing project: providing services to taxonomists for standard genome sequencing and annotation.</title>
        <authorList>
            <consortium name="The Broad Institute Genomics Platform"/>
            <consortium name="The Broad Institute Genome Sequencing Center for Infectious Disease"/>
            <person name="Wu L."/>
            <person name="Ma J."/>
        </authorList>
    </citation>
    <scope>NUCLEOTIDE SEQUENCE [LARGE SCALE GENOMIC DNA]</scope>
    <source>
        <strain evidence="2">CCUG 60023</strain>
    </source>
</reference>
<evidence type="ECO:0000313" key="1">
    <source>
        <dbReference type="EMBL" id="MFD0917323.1"/>
    </source>
</evidence>
<dbReference type="InterPro" id="IPR029024">
    <property type="entry name" value="TerB-like"/>
</dbReference>
<comment type="caution">
    <text evidence="1">The sequence shown here is derived from an EMBL/GenBank/DDBJ whole genome shotgun (WGS) entry which is preliminary data.</text>
</comment>